<proteinExistence type="inferred from homology"/>
<evidence type="ECO:0000256" key="3">
    <source>
        <dbReference type="ARBA" id="ARBA00004961"/>
    </source>
</evidence>
<evidence type="ECO:0000259" key="8">
    <source>
        <dbReference type="Pfam" id="PF01182"/>
    </source>
</evidence>
<evidence type="ECO:0000256" key="1">
    <source>
        <dbReference type="ARBA" id="ARBA00000832"/>
    </source>
</evidence>
<protein>
    <recommendedName>
        <fullName evidence="6 7">6-phosphogluconolactonase</fullName>
        <shortName evidence="7">6PGL</shortName>
        <ecNumber evidence="5 7">3.1.1.31</ecNumber>
    </recommendedName>
</protein>
<keyword evidence="7 9" id="KW-0378">Hydrolase</keyword>
<dbReference type="InterPro" id="IPR039104">
    <property type="entry name" value="6PGL"/>
</dbReference>
<evidence type="ECO:0000256" key="6">
    <source>
        <dbReference type="ARBA" id="ARBA00020337"/>
    </source>
</evidence>
<organism evidence="9 10">
    <name type="scientific">Nocardioides cavernae</name>
    <dbReference type="NCBI Taxonomy" id="1921566"/>
    <lineage>
        <taxon>Bacteria</taxon>
        <taxon>Bacillati</taxon>
        <taxon>Actinomycetota</taxon>
        <taxon>Actinomycetes</taxon>
        <taxon>Propionibacteriales</taxon>
        <taxon>Nocardioidaceae</taxon>
        <taxon>Nocardioides</taxon>
    </lineage>
</organism>
<comment type="function">
    <text evidence="2 7">Hydrolysis of 6-phosphogluconolactone to 6-phosphogluconate.</text>
</comment>
<dbReference type="GO" id="GO:0017057">
    <property type="term" value="F:6-phosphogluconolactonase activity"/>
    <property type="evidence" value="ECO:0007669"/>
    <property type="project" value="UniProtKB-EC"/>
</dbReference>
<reference evidence="9 10" key="1">
    <citation type="submission" date="2020-09" db="EMBL/GenBank/DDBJ databases">
        <title>novel species in genus Nocardioides.</title>
        <authorList>
            <person name="Zhang G."/>
        </authorList>
    </citation>
    <scope>NUCLEOTIDE SEQUENCE [LARGE SCALE GENOMIC DNA]</scope>
    <source>
        <strain evidence="9 10">KCTC 39551</strain>
    </source>
</reference>
<evidence type="ECO:0000313" key="9">
    <source>
        <dbReference type="EMBL" id="MBD3927375.1"/>
    </source>
</evidence>
<dbReference type="InterPro" id="IPR037171">
    <property type="entry name" value="NagB/RpiA_transferase-like"/>
</dbReference>
<sequence length="241" mass="25710">MNAPEVRRHDDADVLVGDIASALLDRLESAQARGEVPQVGLTGGTIAEELHRELARRAVDSAVDWSRVVFWWGDERFVPAGSPDRNARQARESLLDHVPVDPANVHEVPASDQVATAEDAAAAYGEALRQHGAGFFEVLMLGIGPDGHCASLFPGHAALEARDAIAVAVHDSPKPPPDRVTLTFEAMERCRAVWFIASGDSKAEAVARALAADGSVTETPARGVRGEETVWWLDEAAASAL</sequence>
<dbReference type="RefSeq" id="WP_191197225.1">
    <property type="nucleotide sequence ID" value="NZ_JACXYZ010000005.1"/>
</dbReference>
<dbReference type="Proteomes" id="UP000618818">
    <property type="component" value="Unassembled WGS sequence"/>
</dbReference>
<dbReference type="Pfam" id="PF01182">
    <property type="entry name" value="Glucosamine_iso"/>
    <property type="match status" value="1"/>
</dbReference>
<evidence type="ECO:0000256" key="5">
    <source>
        <dbReference type="ARBA" id="ARBA00013198"/>
    </source>
</evidence>
<evidence type="ECO:0000256" key="4">
    <source>
        <dbReference type="ARBA" id="ARBA00010662"/>
    </source>
</evidence>
<dbReference type="InterPro" id="IPR006148">
    <property type="entry name" value="Glc/Gal-6P_isomerase"/>
</dbReference>
<name>A0ABR8NJJ2_9ACTN</name>
<dbReference type="PANTHER" id="PTHR11054">
    <property type="entry name" value="6-PHOSPHOGLUCONOLACTONASE"/>
    <property type="match status" value="1"/>
</dbReference>
<dbReference type="Gene3D" id="3.40.50.1360">
    <property type="match status" value="1"/>
</dbReference>
<comment type="catalytic activity">
    <reaction evidence="1 7">
        <text>6-phospho-D-glucono-1,5-lactone + H2O = 6-phospho-D-gluconate + H(+)</text>
        <dbReference type="Rhea" id="RHEA:12556"/>
        <dbReference type="ChEBI" id="CHEBI:15377"/>
        <dbReference type="ChEBI" id="CHEBI:15378"/>
        <dbReference type="ChEBI" id="CHEBI:57955"/>
        <dbReference type="ChEBI" id="CHEBI:58759"/>
        <dbReference type="EC" id="3.1.1.31"/>
    </reaction>
</comment>
<accession>A0ABR8NJJ2</accession>
<dbReference type="InterPro" id="IPR005900">
    <property type="entry name" value="6-phosphogluconolactonase_DevB"/>
</dbReference>
<evidence type="ECO:0000313" key="10">
    <source>
        <dbReference type="Proteomes" id="UP000618818"/>
    </source>
</evidence>
<gene>
    <name evidence="7 9" type="primary">pgl</name>
    <name evidence="9" type="ORF">IEZ26_22320</name>
</gene>
<evidence type="ECO:0000256" key="7">
    <source>
        <dbReference type="RuleBase" id="RU365095"/>
    </source>
</evidence>
<comment type="similarity">
    <text evidence="4 7">Belongs to the glucosamine/galactosamine-6-phosphate isomerase family. 6-phosphogluconolactonase subfamily.</text>
</comment>
<dbReference type="NCBIfam" id="TIGR01198">
    <property type="entry name" value="pgl"/>
    <property type="match status" value="1"/>
</dbReference>
<keyword evidence="10" id="KW-1185">Reference proteome</keyword>
<dbReference type="SUPFAM" id="SSF100950">
    <property type="entry name" value="NagB/RpiA/CoA transferase-like"/>
    <property type="match status" value="1"/>
</dbReference>
<dbReference type="EMBL" id="JACXYZ010000005">
    <property type="protein sequence ID" value="MBD3927375.1"/>
    <property type="molecule type" value="Genomic_DNA"/>
</dbReference>
<dbReference type="CDD" id="cd01400">
    <property type="entry name" value="6PGL"/>
    <property type="match status" value="1"/>
</dbReference>
<evidence type="ECO:0000256" key="2">
    <source>
        <dbReference type="ARBA" id="ARBA00002681"/>
    </source>
</evidence>
<dbReference type="EC" id="3.1.1.31" evidence="5 7"/>
<dbReference type="PANTHER" id="PTHR11054:SF0">
    <property type="entry name" value="6-PHOSPHOGLUCONOLACTONASE"/>
    <property type="match status" value="1"/>
</dbReference>
<feature type="domain" description="Glucosamine/galactosamine-6-phosphate isomerase" evidence="8">
    <location>
        <begin position="11"/>
        <end position="231"/>
    </location>
</feature>
<comment type="caution">
    <text evidence="9">The sequence shown here is derived from an EMBL/GenBank/DDBJ whole genome shotgun (WGS) entry which is preliminary data.</text>
</comment>
<comment type="pathway">
    <text evidence="3 7">Carbohydrate degradation; pentose phosphate pathway; D-ribulose 5-phosphate from D-glucose 6-phosphate (oxidative stage): step 2/3.</text>
</comment>